<dbReference type="InterPro" id="IPR001478">
    <property type="entry name" value="PDZ"/>
</dbReference>
<sequence length="641" mass="70883">MPWWRAAEASADSLIDSEGRDVQLEESLDLHLPFLLPEGGYSCDTVRGIPHGFREFLEPICRKGLCSITSQPNPKGNWTVYFCESSPPTENTYLAAHREPEVVTITLKKPLNSGMGVSIVAAKGAQQGNLGIYVKSVVQGGPAEMNGRLAAGDQLLSVDGQSLIGLNQERAAAIMVQTGPVVTLQVAKFGASFHGLAALLSEPAPTTTTGHQLHGGSRRKKELMQRNRQLFRSNPNMTTDLCPEDGDELVDPAVRGNNMAAVSTVNLCTDRQALSQENLCMESGGPLLDKRGKDTSAKQPMSHYSSFPIRSSVSTHDLLADYSFPVRHQQGVRTSGAGVWRAPFSQRPTSTPSSQPVRIDIPITRAVNTNPPLTTFQSPALLSTSMSPTPKINGHNPSPHHQAHHNYACPISAVKKLPRPSLPSQQHRPGMFRGQAVKPQVSIPPTKHVSFQEPPTQQRQGTGAPKQRGPQELSGPWRRETQENLEKQHRLQAVELLEQEVQELQAKVKRSAEENDRLRKLSLEWQFQKRLREIQQRGDEEEDEYEDLDMMVAKQQLEMKTQDKRSSGGNINSELKELNQQTGNHILQKEDKANIGHRPTGQTEHVHNVASKENQEEKSLAAPETLTFRERQRLFSLASSA</sequence>
<dbReference type="SMART" id="SM00228">
    <property type="entry name" value="PDZ"/>
    <property type="match status" value="1"/>
</dbReference>
<dbReference type="EMBL" id="CADEAL010004164">
    <property type="protein sequence ID" value="CAB1453330.1"/>
    <property type="molecule type" value="Genomic_DNA"/>
</dbReference>
<dbReference type="PANTHER" id="PTHR10398:SF2">
    <property type="entry name" value="AFADIN"/>
    <property type="match status" value="1"/>
</dbReference>
<feature type="domain" description="PDZ" evidence="3">
    <location>
        <begin position="104"/>
        <end position="190"/>
    </location>
</feature>
<keyword evidence="5" id="KW-1185">Reference proteome</keyword>
<gene>
    <name evidence="4" type="ORF">PLEPLA_LOCUS41082</name>
</gene>
<proteinExistence type="predicted"/>
<feature type="coiled-coil region" evidence="1">
    <location>
        <begin position="487"/>
        <end position="551"/>
    </location>
</feature>
<protein>
    <recommendedName>
        <fullName evidence="3">PDZ domain-containing protein</fullName>
    </recommendedName>
</protein>
<dbReference type="FunFam" id="2.30.42.10:FF:000032">
    <property type="entry name" value="Afadin isoform A"/>
    <property type="match status" value="1"/>
</dbReference>
<keyword evidence="1" id="KW-0175">Coiled coil</keyword>
<accession>A0A9N7Z6S2</accession>
<dbReference type="SUPFAM" id="SSF50156">
    <property type="entry name" value="PDZ domain-like"/>
    <property type="match status" value="1"/>
</dbReference>
<evidence type="ECO:0000313" key="5">
    <source>
        <dbReference type="Proteomes" id="UP001153269"/>
    </source>
</evidence>
<organism evidence="4 5">
    <name type="scientific">Pleuronectes platessa</name>
    <name type="common">European plaice</name>
    <dbReference type="NCBI Taxonomy" id="8262"/>
    <lineage>
        <taxon>Eukaryota</taxon>
        <taxon>Metazoa</taxon>
        <taxon>Chordata</taxon>
        <taxon>Craniata</taxon>
        <taxon>Vertebrata</taxon>
        <taxon>Euteleostomi</taxon>
        <taxon>Actinopterygii</taxon>
        <taxon>Neopterygii</taxon>
        <taxon>Teleostei</taxon>
        <taxon>Neoteleostei</taxon>
        <taxon>Acanthomorphata</taxon>
        <taxon>Carangaria</taxon>
        <taxon>Pleuronectiformes</taxon>
        <taxon>Pleuronectoidei</taxon>
        <taxon>Pleuronectidae</taxon>
        <taxon>Pleuronectes</taxon>
    </lineage>
</organism>
<dbReference type="Gene3D" id="2.30.42.10">
    <property type="match status" value="1"/>
</dbReference>
<feature type="region of interest" description="Disordered" evidence="2">
    <location>
        <begin position="445"/>
        <end position="477"/>
    </location>
</feature>
<evidence type="ECO:0000313" key="4">
    <source>
        <dbReference type="EMBL" id="CAB1453330.1"/>
    </source>
</evidence>
<evidence type="ECO:0000256" key="2">
    <source>
        <dbReference type="SAM" id="MobiDB-lite"/>
    </source>
</evidence>
<evidence type="ECO:0000256" key="1">
    <source>
        <dbReference type="SAM" id="Coils"/>
    </source>
</evidence>
<dbReference type="InterPro" id="IPR036034">
    <property type="entry name" value="PDZ_sf"/>
</dbReference>
<feature type="region of interest" description="Disordered" evidence="2">
    <location>
        <begin position="592"/>
        <end position="625"/>
    </location>
</feature>
<comment type="caution">
    <text evidence="4">The sequence shown here is derived from an EMBL/GenBank/DDBJ whole genome shotgun (WGS) entry which is preliminary data.</text>
</comment>
<dbReference type="AlphaFoldDB" id="A0A9N7Z6S2"/>
<dbReference type="Proteomes" id="UP001153269">
    <property type="component" value="Unassembled WGS sequence"/>
</dbReference>
<dbReference type="Pfam" id="PF00595">
    <property type="entry name" value="PDZ"/>
    <property type="match status" value="1"/>
</dbReference>
<dbReference type="PROSITE" id="PS50106">
    <property type="entry name" value="PDZ"/>
    <property type="match status" value="1"/>
</dbReference>
<reference evidence="4" key="1">
    <citation type="submission" date="2020-03" db="EMBL/GenBank/DDBJ databases">
        <authorList>
            <person name="Weist P."/>
        </authorList>
    </citation>
    <scope>NUCLEOTIDE SEQUENCE</scope>
</reference>
<dbReference type="GO" id="GO:0005911">
    <property type="term" value="C:cell-cell junction"/>
    <property type="evidence" value="ECO:0007669"/>
    <property type="project" value="InterPro"/>
</dbReference>
<dbReference type="PANTHER" id="PTHR10398">
    <property type="entry name" value="AFADIN"/>
    <property type="match status" value="1"/>
</dbReference>
<dbReference type="CDD" id="cd06789">
    <property type="entry name" value="PDZ_AFDN-like"/>
    <property type="match status" value="1"/>
</dbReference>
<dbReference type="InterPro" id="IPR028842">
    <property type="entry name" value="Afadin"/>
</dbReference>
<evidence type="ECO:0000259" key="3">
    <source>
        <dbReference type="PROSITE" id="PS50106"/>
    </source>
</evidence>
<name>A0A9N7Z6S2_PLEPL</name>